<comment type="caution">
    <text evidence="1">The sequence shown here is derived from an EMBL/GenBank/DDBJ whole genome shotgun (WGS) entry which is preliminary data.</text>
</comment>
<protein>
    <submittedName>
        <fullName evidence="1">Uncharacterized protein</fullName>
    </submittedName>
</protein>
<reference evidence="1" key="1">
    <citation type="journal article" date="2015" name="Nature">
        <title>Complex archaea that bridge the gap between prokaryotes and eukaryotes.</title>
        <authorList>
            <person name="Spang A."/>
            <person name="Saw J.H."/>
            <person name="Jorgensen S.L."/>
            <person name="Zaremba-Niedzwiedzka K."/>
            <person name="Martijn J."/>
            <person name="Lind A.E."/>
            <person name="van Eijk R."/>
            <person name="Schleper C."/>
            <person name="Guy L."/>
            <person name="Ettema T.J."/>
        </authorList>
    </citation>
    <scope>NUCLEOTIDE SEQUENCE</scope>
</reference>
<dbReference type="EMBL" id="LAZR01000375">
    <property type="protein sequence ID" value="KKN71864.1"/>
    <property type="molecule type" value="Genomic_DNA"/>
</dbReference>
<gene>
    <name evidence="1" type="ORF">LCGC14_0417180</name>
</gene>
<sequence>MKNEGTEQKKGNRGGRPPRYLTIVEFNKFLNNHFVHLKVEVRVALIISITILGVLLTRSS</sequence>
<evidence type="ECO:0000313" key="1">
    <source>
        <dbReference type="EMBL" id="KKN71864.1"/>
    </source>
</evidence>
<name>A0A0F9SY72_9ZZZZ</name>
<dbReference type="AlphaFoldDB" id="A0A0F9SY72"/>
<proteinExistence type="predicted"/>
<organism evidence="1">
    <name type="scientific">marine sediment metagenome</name>
    <dbReference type="NCBI Taxonomy" id="412755"/>
    <lineage>
        <taxon>unclassified sequences</taxon>
        <taxon>metagenomes</taxon>
        <taxon>ecological metagenomes</taxon>
    </lineage>
</organism>
<accession>A0A0F9SY72</accession>